<dbReference type="PANTHER" id="PTHR43798:SF29">
    <property type="entry name" value="AB HYDROLASE-1 DOMAIN-CONTAINING PROTEIN"/>
    <property type="match status" value="1"/>
</dbReference>
<dbReference type="GO" id="GO:0016787">
    <property type="term" value="F:hydrolase activity"/>
    <property type="evidence" value="ECO:0007669"/>
    <property type="project" value="UniProtKB-KW"/>
</dbReference>
<feature type="domain" description="AB hydrolase-1" evidence="1">
    <location>
        <begin position="19"/>
        <end position="202"/>
    </location>
</feature>
<organism evidence="2 3">
    <name type="scientific">Comamonas terrigena</name>
    <dbReference type="NCBI Taxonomy" id="32013"/>
    <lineage>
        <taxon>Bacteria</taxon>
        <taxon>Pseudomonadati</taxon>
        <taxon>Pseudomonadota</taxon>
        <taxon>Betaproteobacteria</taxon>
        <taxon>Burkholderiales</taxon>
        <taxon>Comamonadaceae</taxon>
        <taxon>Comamonas</taxon>
    </lineage>
</organism>
<sequence length="220" mass="24105">MLDQDLWTDIHPYLQTRGPLVYADLSTASTIEDMAAHVLRTVPDGIFDVIGFSMGGYVAREIARIAPDRVQQLVLMATSSRGDTTLQARRKADAVLAAPQTFAGVSKRSIRQSLAPAREDDDALVNRIHAMGVRLGGDAFRRQAQLRRDGDTNRLGDIRCPTLVIAGQQDRLRSLDEAQELHQGIPGSQLQVLDAGHMIPMEVPAETQSVLAGFLRQRNG</sequence>
<dbReference type="SUPFAM" id="SSF53474">
    <property type="entry name" value="alpha/beta-Hydrolases"/>
    <property type="match status" value="1"/>
</dbReference>
<reference evidence="3" key="1">
    <citation type="submission" date="2017-09" db="EMBL/GenBank/DDBJ databases">
        <title>FDA dAtabase for Regulatory Grade micrObial Sequences (FDA-ARGOS): Supporting development and validation of Infectious Disease Dx tests.</title>
        <authorList>
            <person name="Minogue T."/>
            <person name="Wolcott M."/>
            <person name="Wasieloski L."/>
            <person name="Aguilar W."/>
            <person name="Moore D."/>
            <person name="Tallon L."/>
            <person name="Sadzewicz L."/>
            <person name="Ott S."/>
            <person name="Zhao X."/>
            <person name="Nagaraj S."/>
            <person name="Vavikolanu K."/>
            <person name="Aluvathingal J."/>
            <person name="Nadendla S."/>
            <person name="Sichtig H."/>
        </authorList>
    </citation>
    <scope>NUCLEOTIDE SEQUENCE [LARGE SCALE GENOMIC DNA]</scope>
    <source>
        <strain evidence="3">FDAARGOS_394</strain>
    </source>
</reference>
<protein>
    <submittedName>
        <fullName evidence="2">Alpha/beta hydrolase</fullName>
    </submittedName>
</protein>
<evidence type="ECO:0000259" key="1">
    <source>
        <dbReference type="Pfam" id="PF00561"/>
    </source>
</evidence>
<gene>
    <name evidence="2" type="ORF">CRM82_15890</name>
</gene>
<comment type="caution">
    <text evidence="2">The sequence shown here is derived from an EMBL/GenBank/DDBJ whole genome shotgun (WGS) entry which is preliminary data.</text>
</comment>
<keyword evidence="3" id="KW-1185">Reference proteome</keyword>
<dbReference type="InterPro" id="IPR050266">
    <property type="entry name" value="AB_hydrolase_sf"/>
</dbReference>
<accession>A0A2A7V123</accession>
<dbReference type="PRINTS" id="PR00111">
    <property type="entry name" value="ABHYDROLASE"/>
</dbReference>
<name>A0A2A7V123_COMTR</name>
<dbReference type="Proteomes" id="UP000220246">
    <property type="component" value="Unassembled WGS sequence"/>
</dbReference>
<dbReference type="OrthoDB" id="2086224at2"/>
<dbReference type="InterPro" id="IPR029058">
    <property type="entry name" value="AB_hydrolase_fold"/>
</dbReference>
<evidence type="ECO:0000313" key="2">
    <source>
        <dbReference type="EMBL" id="PEH91126.1"/>
    </source>
</evidence>
<proteinExistence type="predicted"/>
<dbReference type="EMBL" id="PDEA01000001">
    <property type="protein sequence ID" value="PEH91126.1"/>
    <property type="molecule type" value="Genomic_DNA"/>
</dbReference>
<dbReference type="STRING" id="1219032.GCA_001515545_00542"/>
<evidence type="ECO:0000313" key="3">
    <source>
        <dbReference type="Proteomes" id="UP000220246"/>
    </source>
</evidence>
<keyword evidence="2" id="KW-0378">Hydrolase</keyword>
<dbReference type="Gene3D" id="3.40.50.1820">
    <property type="entry name" value="alpha/beta hydrolase"/>
    <property type="match status" value="1"/>
</dbReference>
<dbReference type="AlphaFoldDB" id="A0A2A7V123"/>
<dbReference type="Pfam" id="PF00561">
    <property type="entry name" value="Abhydrolase_1"/>
    <property type="match status" value="1"/>
</dbReference>
<dbReference type="InterPro" id="IPR000073">
    <property type="entry name" value="AB_hydrolase_1"/>
</dbReference>
<dbReference type="PANTHER" id="PTHR43798">
    <property type="entry name" value="MONOACYLGLYCEROL LIPASE"/>
    <property type="match status" value="1"/>
</dbReference>